<evidence type="ECO:0000313" key="7">
    <source>
        <dbReference type="Proteomes" id="UP000069272"/>
    </source>
</evidence>
<dbReference type="GO" id="GO:0022625">
    <property type="term" value="C:cytosolic large ribosomal subunit"/>
    <property type="evidence" value="ECO:0007669"/>
    <property type="project" value="UniProtKB-UniRule"/>
</dbReference>
<dbReference type="GO" id="GO:0003723">
    <property type="term" value="F:RNA binding"/>
    <property type="evidence" value="ECO:0007669"/>
    <property type="project" value="UniProtKB-UniRule"/>
</dbReference>
<comment type="similarity">
    <text evidence="1 4">Belongs to the eukaryotic ribosomal protein eL8 family.</text>
</comment>
<sequence length="277" mass="31243">MDSSTMVNKKPQKKKVVSSKKVAAAPLATKKVEVKKVINPLFERRVKNYGIGQNVQPKRDLSRFVRWPKYIRIQRQKAILQKRLKVPPPINQFSQALDKPTAQQLLKLLEKYRPENPIVKAQRLKAAAEAKAAGKEEPPAKKPNTVRQGINTVVKLVEQKKAQLVVIAHDVDPIELVVYLPALCRKMGIPYCIIKAKSRLGALVYRKTCTCVALTQVDNSDRATLTKLVETIKTNYNDRYDEIRRHWGGGLLGPKSMARIAKLEKAKAREITQKVAA</sequence>
<dbReference type="InterPro" id="IPR004038">
    <property type="entry name" value="Ribosomal_eL8/eL30/eS12/Gad45"/>
</dbReference>
<evidence type="ECO:0000313" key="6">
    <source>
        <dbReference type="EnsemblMetazoa" id="AALB005790-PA"/>
    </source>
</evidence>
<dbReference type="FunFam" id="3.30.1330.30:FF:000003">
    <property type="entry name" value="60S ribosomal protein L7a"/>
    <property type="match status" value="1"/>
</dbReference>
<feature type="domain" description="Ribosomal protein eL8/eL30/eS12/Gadd45" evidence="5">
    <location>
        <begin position="137"/>
        <end position="223"/>
    </location>
</feature>
<reference evidence="6 7" key="1">
    <citation type="journal article" date="2017" name="G3 (Bethesda)">
        <title>The Physical Genome Mapping of Anopheles albimanus Corrected Scaffold Misassemblies and Identified Interarm Rearrangements in Genus Anopheles.</title>
        <authorList>
            <person name="Artemov G.N."/>
            <person name="Peery A.N."/>
            <person name="Jiang X."/>
            <person name="Tu Z."/>
            <person name="Stegniy V.N."/>
            <person name="Sharakhova M.V."/>
            <person name="Sharakhov I.V."/>
        </authorList>
    </citation>
    <scope>NUCLEOTIDE SEQUENCE [LARGE SCALE GENOMIC DNA]</scope>
    <source>
        <strain evidence="6 7">ALBI9_A</strain>
    </source>
</reference>
<keyword evidence="2 4" id="KW-0689">Ribosomal protein</keyword>
<dbReference type="AlphaFoldDB" id="A0A182FGZ7"/>
<dbReference type="PRINTS" id="PR00882">
    <property type="entry name" value="RIBOSOMALL7A"/>
</dbReference>
<reference evidence="6" key="2">
    <citation type="submission" date="2022-08" db="UniProtKB">
        <authorList>
            <consortium name="EnsemblMetazoa"/>
        </authorList>
    </citation>
    <scope>IDENTIFICATION</scope>
    <source>
        <strain evidence="6">STECLA/ALBI9_A</strain>
    </source>
</reference>
<dbReference type="InterPro" id="IPR050257">
    <property type="entry name" value="eL8/uL1-like"/>
</dbReference>
<proteinExistence type="inferred from homology"/>
<dbReference type="STRING" id="7167.A0A182FGZ7"/>
<dbReference type="SUPFAM" id="SSF55315">
    <property type="entry name" value="L30e-like"/>
    <property type="match status" value="1"/>
</dbReference>
<dbReference type="VEuPathDB" id="VectorBase:AALB20_035878"/>
<dbReference type="InterPro" id="IPR018492">
    <property type="entry name" value="Ribosomal_eL8/Nhp2"/>
</dbReference>
<evidence type="ECO:0000256" key="1">
    <source>
        <dbReference type="ARBA" id="ARBA00007337"/>
    </source>
</evidence>
<dbReference type="Gene3D" id="3.30.1330.30">
    <property type="match status" value="1"/>
</dbReference>
<comment type="function">
    <text evidence="4">Component of the ribosome.</text>
</comment>
<dbReference type="InterPro" id="IPR029064">
    <property type="entry name" value="Ribosomal_eL30-like_sf"/>
</dbReference>
<keyword evidence="3 4" id="KW-0687">Ribonucleoprotein</keyword>
<dbReference type="InterPro" id="IPR001921">
    <property type="entry name" value="Ribosomal_eL8_euk"/>
</dbReference>
<dbReference type="PRINTS" id="PR00881">
    <property type="entry name" value="L7ARS6FAMILY"/>
</dbReference>
<protein>
    <recommendedName>
        <fullName evidence="4">60S ribosomal protein L7a</fullName>
    </recommendedName>
</protein>
<evidence type="ECO:0000256" key="3">
    <source>
        <dbReference type="ARBA" id="ARBA00023274"/>
    </source>
</evidence>
<name>A0A182FGZ7_ANOAL</name>
<keyword evidence="7" id="KW-1185">Reference proteome</keyword>
<evidence type="ECO:0000256" key="2">
    <source>
        <dbReference type="ARBA" id="ARBA00022980"/>
    </source>
</evidence>
<dbReference type="Pfam" id="PF01248">
    <property type="entry name" value="Ribosomal_L7Ae"/>
    <property type="match status" value="1"/>
</dbReference>
<dbReference type="PANTHER" id="PTHR23105">
    <property type="entry name" value="RIBOSOMAL PROTEIN L7AE FAMILY MEMBER"/>
    <property type="match status" value="1"/>
</dbReference>
<accession>A0A182FGZ7</accession>
<organism evidence="6 7">
    <name type="scientific">Anopheles albimanus</name>
    <name type="common">New world malaria mosquito</name>
    <dbReference type="NCBI Taxonomy" id="7167"/>
    <lineage>
        <taxon>Eukaryota</taxon>
        <taxon>Metazoa</taxon>
        <taxon>Ecdysozoa</taxon>
        <taxon>Arthropoda</taxon>
        <taxon>Hexapoda</taxon>
        <taxon>Insecta</taxon>
        <taxon>Pterygota</taxon>
        <taxon>Neoptera</taxon>
        <taxon>Endopterygota</taxon>
        <taxon>Diptera</taxon>
        <taxon>Nematocera</taxon>
        <taxon>Culicoidea</taxon>
        <taxon>Culicidae</taxon>
        <taxon>Anophelinae</taxon>
        <taxon>Anopheles</taxon>
    </lineage>
</organism>
<dbReference type="EnsemblMetazoa" id="AALB005790-RA">
    <property type="protein sequence ID" value="AALB005790-PA"/>
    <property type="gene ID" value="AALB005790"/>
</dbReference>
<dbReference type="VEuPathDB" id="VectorBase:AALB005790"/>
<evidence type="ECO:0000259" key="5">
    <source>
        <dbReference type="Pfam" id="PF01248"/>
    </source>
</evidence>
<dbReference type="Proteomes" id="UP000069272">
    <property type="component" value="Chromosome 3L"/>
</dbReference>
<evidence type="ECO:0000256" key="4">
    <source>
        <dbReference type="RuleBase" id="RU367042"/>
    </source>
</evidence>